<comment type="similarity">
    <text evidence="1 4">Belongs to the universal ribosomal protein uL6 family.</text>
</comment>
<dbReference type="PANTHER" id="PTHR11655:SF14">
    <property type="entry name" value="LARGE RIBOSOMAL SUBUNIT PROTEIN UL6M"/>
    <property type="match status" value="1"/>
</dbReference>
<keyword evidence="3 4" id="KW-0687">Ribonucleoprotein</keyword>
<evidence type="ECO:0000259" key="5">
    <source>
        <dbReference type="Pfam" id="PF00347"/>
    </source>
</evidence>
<dbReference type="PRINTS" id="PR00059">
    <property type="entry name" value="RIBOSOMALL6"/>
</dbReference>
<evidence type="ECO:0000256" key="4">
    <source>
        <dbReference type="RuleBase" id="RU003869"/>
    </source>
</evidence>
<dbReference type="GO" id="GO:1990904">
    <property type="term" value="C:ribonucleoprotein complex"/>
    <property type="evidence" value="ECO:0007669"/>
    <property type="project" value="UniProtKB-KW"/>
</dbReference>
<dbReference type="PROSITE" id="PS00525">
    <property type="entry name" value="RIBOSOMAL_L6_1"/>
    <property type="match status" value="1"/>
</dbReference>
<dbReference type="SUPFAM" id="SSF56053">
    <property type="entry name" value="Ribosomal protein L6"/>
    <property type="match status" value="2"/>
</dbReference>
<dbReference type="PIRSF" id="PIRSF002162">
    <property type="entry name" value="Ribosomal_L6"/>
    <property type="match status" value="1"/>
</dbReference>
<accession>A0A4D6C5I5</accession>
<dbReference type="PANTHER" id="PTHR11655">
    <property type="entry name" value="60S/50S RIBOSOMAL PROTEIN L6/L9"/>
    <property type="match status" value="1"/>
</dbReference>
<gene>
    <name evidence="6" type="primary">rpl6</name>
</gene>
<dbReference type="InterPro" id="IPR002358">
    <property type="entry name" value="Ribosomal_uL6_CS"/>
</dbReference>
<dbReference type="AlphaFoldDB" id="A0A4D6C5I5"/>
<evidence type="ECO:0000256" key="1">
    <source>
        <dbReference type="ARBA" id="ARBA00009356"/>
    </source>
</evidence>
<sequence>MSSKAYEIPNIEGVRLSVEGSSLNIEGPLGSVSLQMDKLDPNALCSWAIRDNEWVIFPCEAKKKANALCNTLSKLIQQKMIGVSQGFLTKMEVSGVGYRVQLESDQTFCFKLGTSHDVLYQLPGDVRGFCSNATDFYLYGVDKARVTGVAAQLIALRKPDPYKGKGVRIQNSFIRLKAGKKR</sequence>
<dbReference type="GeneID" id="40513641"/>
<dbReference type="InterPro" id="IPR020040">
    <property type="entry name" value="Ribosomal_uL6_a/b-dom"/>
</dbReference>
<dbReference type="EMBL" id="MK086011">
    <property type="protein sequence ID" value="QBX98920.1"/>
    <property type="molecule type" value="Genomic_DNA"/>
</dbReference>
<dbReference type="InterPro" id="IPR036789">
    <property type="entry name" value="Ribosomal_uL6-like_a/b-dom_sf"/>
</dbReference>
<protein>
    <submittedName>
        <fullName evidence="6">Ribosomal protein L6</fullName>
    </submittedName>
</protein>
<organism evidence="6">
    <name type="scientific">Chloroparvula pacifica</name>
    <dbReference type="NCBI Taxonomy" id="1883388"/>
    <lineage>
        <taxon>Eukaryota</taxon>
        <taxon>Viridiplantae</taxon>
        <taxon>Chlorophyta</taxon>
        <taxon>Chloropicophyceae</taxon>
        <taxon>Chloropicales</taxon>
        <taxon>Chloropicaceae</taxon>
        <taxon>Chloroparvula</taxon>
    </lineage>
</organism>
<keyword evidence="6" id="KW-0496">Mitochondrion</keyword>
<evidence type="ECO:0000313" key="6">
    <source>
        <dbReference type="EMBL" id="QBX98920.1"/>
    </source>
</evidence>
<dbReference type="InterPro" id="IPR000702">
    <property type="entry name" value="Ribosomal_uL6-like"/>
</dbReference>
<dbReference type="RefSeq" id="YP_009647189.1">
    <property type="nucleotide sequence ID" value="NC_042603.1"/>
</dbReference>
<proteinExistence type="inferred from homology"/>
<keyword evidence="2 4" id="KW-0689">Ribosomal protein</keyword>
<dbReference type="GO" id="GO:0005840">
    <property type="term" value="C:ribosome"/>
    <property type="evidence" value="ECO:0007669"/>
    <property type="project" value="UniProtKB-KW"/>
</dbReference>
<evidence type="ECO:0000256" key="3">
    <source>
        <dbReference type="ARBA" id="ARBA00023274"/>
    </source>
</evidence>
<dbReference type="Pfam" id="PF00347">
    <property type="entry name" value="Ribosomal_L6"/>
    <property type="match status" value="1"/>
</dbReference>
<dbReference type="GO" id="GO:0002181">
    <property type="term" value="P:cytoplasmic translation"/>
    <property type="evidence" value="ECO:0007669"/>
    <property type="project" value="TreeGrafter"/>
</dbReference>
<dbReference type="GO" id="GO:0003735">
    <property type="term" value="F:structural constituent of ribosome"/>
    <property type="evidence" value="ECO:0007669"/>
    <property type="project" value="InterPro"/>
</dbReference>
<dbReference type="GO" id="GO:0019843">
    <property type="term" value="F:rRNA binding"/>
    <property type="evidence" value="ECO:0007669"/>
    <property type="project" value="InterPro"/>
</dbReference>
<reference evidence="6" key="1">
    <citation type="journal article" date="2019" name="Genome Biol. Evol.">
        <title>Tracing the Evolution of the Plastome and Mitogenome in the Chloropicophyceae Uncovered Convergent tRNA Gene Losses and a Variant Plastid Genetic Code.</title>
        <authorList>
            <person name="Turmel M."/>
            <person name="Dos Santos A.L."/>
            <person name="Otis C."/>
            <person name="Sergerie R."/>
            <person name="Lemieux C."/>
        </authorList>
    </citation>
    <scope>NUCLEOTIDE SEQUENCE</scope>
</reference>
<geneLocation type="mitochondrion" evidence="6"/>
<dbReference type="InterPro" id="IPR019906">
    <property type="entry name" value="Ribosomal_uL6_bac-type"/>
</dbReference>
<name>A0A4D6C5I5_9CHLO</name>
<feature type="domain" description="Large ribosomal subunit protein uL6 alpha-beta" evidence="5">
    <location>
        <begin position="95"/>
        <end position="168"/>
    </location>
</feature>
<dbReference type="Gene3D" id="3.90.930.12">
    <property type="entry name" value="Ribosomal protein L6, alpha-beta domain"/>
    <property type="match status" value="2"/>
</dbReference>
<evidence type="ECO:0000256" key="2">
    <source>
        <dbReference type="ARBA" id="ARBA00022980"/>
    </source>
</evidence>